<dbReference type="InterPro" id="IPR055429">
    <property type="entry name" value="TRAPPC13_M"/>
</dbReference>
<dbReference type="InterPro" id="IPR055427">
    <property type="entry name" value="TRAPPC13_N"/>
</dbReference>
<keyword evidence="5" id="KW-1185">Reference proteome</keyword>
<evidence type="ECO:0000313" key="5">
    <source>
        <dbReference type="Proteomes" id="UP000054007"/>
    </source>
</evidence>
<evidence type="ECO:0000256" key="1">
    <source>
        <dbReference type="SAM" id="MobiDB-lite"/>
    </source>
</evidence>
<feature type="region of interest" description="Disordered" evidence="1">
    <location>
        <begin position="322"/>
        <end position="398"/>
    </location>
</feature>
<dbReference type="PANTHER" id="PTHR13134:SF3">
    <property type="entry name" value="TRAFFICKING PROTEIN PARTICLE COMPLEX SUBUNIT 13"/>
    <property type="match status" value="1"/>
</dbReference>
<dbReference type="AlphaFoldDB" id="A0A0D7B7R2"/>
<gene>
    <name evidence="4" type="ORF">CYLTODRAFT_455545</name>
</gene>
<dbReference type="OrthoDB" id="10250284at2759"/>
<sequence length="638" mass="69045">MEGPQHLLSLKVMRVSRPTLASHWEPFYSSSPSFSAHSTASIMSLQGNKPLTGHPKTLRDFTQANEMLTLPASFGSIQLGETFSSCLCLNNEAPADVSDIKMIAEIQTASAKVLLAEFGGAAHQLPVGGTSEHVVHHEIKELGQHVLACTVTYRLPPSVRPPPQAAEATGDPSIQMFRKFYKFVVTNPLSVKTKVHIPRSPSALMDIHERDKVFLEVHIQNTMHEPLWFERMVFEPVDGWSVHDANGQDGGSIFADAMELMQPQDMRQYVYIVNPKAASPIPPVQTPGSVIPLGRLDISWRSSYGEPGRLLTSMLSRRVAIPQQTPRIPAPPASALPSYLKRGSITSTSSPASSSRPASPAQSRPNSPFKNRPNSAAATVGARLQSPPPPLPGQPGGTAIDVSLLVRQIDHDNITLEKPFPVTYSLHVQSAIPFEKRHCDRVLTLAVQHILPPRSVPPPPSVQSVSVASTEPFTRISIDSLGTHSPTSMSPTSSTHTTPVAQTRSLPPLTIEPRQTLSDITLEGPAVGISFPSPIGAARGSQGICPVGPSTRVLERLRLGDLDAQVPQPQRKVAGSIDFDLDFMPLKDGWSAFGGLRILLVDDVYVDKGQEDGALRKPAGRAQVLKEWDVTAEAWVPC</sequence>
<organism evidence="4 5">
    <name type="scientific">Cylindrobasidium torrendii FP15055 ss-10</name>
    <dbReference type="NCBI Taxonomy" id="1314674"/>
    <lineage>
        <taxon>Eukaryota</taxon>
        <taxon>Fungi</taxon>
        <taxon>Dikarya</taxon>
        <taxon>Basidiomycota</taxon>
        <taxon>Agaricomycotina</taxon>
        <taxon>Agaricomycetes</taxon>
        <taxon>Agaricomycetidae</taxon>
        <taxon>Agaricales</taxon>
        <taxon>Marasmiineae</taxon>
        <taxon>Physalacriaceae</taxon>
        <taxon>Cylindrobasidium</taxon>
    </lineage>
</organism>
<reference evidence="4 5" key="1">
    <citation type="journal article" date="2015" name="Fungal Genet. Biol.">
        <title>Evolution of novel wood decay mechanisms in Agaricales revealed by the genome sequences of Fistulina hepatica and Cylindrobasidium torrendii.</title>
        <authorList>
            <person name="Floudas D."/>
            <person name="Held B.W."/>
            <person name="Riley R."/>
            <person name="Nagy L.G."/>
            <person name="Koehler G."/>
            <person name="Ransdell A.S."/>
            <person name="Younus H."/>
            <person name="Chow J."/>
            <person name="Chiniquy J."/>
            <person name="Lipzen A."/>
            <person name="Tritt A."/>
            <person name="Sun H."/>
            <person name="Haridas S."/>
            <person name="LaButti K."/>
            <person name="Ohm R.A."/>
            <person name="Kues U."/>
            <person name="Blanchette R.A."/>
            <person name="Grigoriev I.V."/>
            <person name="Minto R.E."/>
            <person name="Hibbett D.S."/>
        </authorList>
    </citation>
    <scope>NUCLEOTIDE SEQUENCE [LARGE SCALE GENOMIC DNA]</scope>
    <source>
        <strain evidence="4 5">FP15055 ss-10</strain>
    </source>
</reference>
<feature type="compositionally biased region" description="Low complexity" evidence="1">
    <location>
        <begin position="483"/>
        <end position="499"/>
    </location>
</feature>
<evidence type="ECO:0000259" key="2">
    <source>
        <dbReference type="Pfam" id="PF06159"/>
    </source>
</evidence>
<evidence type="ECO:0000259" key="3">
    <source>
        <dbReference type="Pfam" id="PF23647"/>
    </source>
</evidence>
<dbReference type="PANTHER" id="PTHR13134">
    <property type="entry name" value="TRAFFICKING PROTEIN PARTICLE COMPLEX SUBUNIT 13"/>
    <property type="match status" value="1"/>
</dbReference>
<dbReference type="Pfam" id="PF06159">
    <property type="entry name" value="TRAPPC13_N"/>
    <property type="match status" value="1"/>
</dbReference>
<feature type="domain" description="Trafficking protein particle complex subunit 13 middle" evidence="3">
    <location>
        <begin position="189"/>
        <end position="319"/>
    </location>
</feature>
<evidence type="ECO:0000313" key="4">
    <source>
        <dbReference type="EMBL" id="KIY66260.1"/>
    </source>
</evidence>
<dbReference type="GO" id="GO:1990072">
    <property type="term" value="C:TRAPPIII protein complex"/>
    <property type="evidence" value="ECO:0007669"/>
    <property type="project" value="TreeGrafter"/>
</dbReference>
<dbReference type="InterPro" id="IPR010378">
    <property type="entry name" value="TRAPPC13"/>
</dbReference>
<feature type="compositionally biased region" description="Low complexity" evidence="1">
    <location>
        <begin position="335"/>
        <end position="368"/>
    </location>
</feature>
<accession>A0A0D7B7R2</accession>
<dbReference type="Proteomes" id="UP000054007">
    <property type="component" value="Unassembled WGS sequence"/>
</dbReference>
<proteinExistence type="predicted"/>
<feature type="region of interest" description="Disordered" evidence="1">
    <location>
        <begin position="480"/>
        <end position="501"/>
    </location>
</feature>
<dbReference type="STRING" id="1314674.A0A0D7B7R2"/>
<dbReference type="EMBL" id="KN880560">
    <property type="protein sequence ID" value="KIY66260.1"/>
    <property type="molecule type" value="Genomic_DNA"/>
</dbReference>
<protein>
    <submittedName>
        <fullName evidence="4">DUF974-domain-containing protein</fullName>
    </submittedName>
</protein>
<dbReference type="Pfam" id="PF23647">
    <property type="entry name" value="TRAPPC13_M"/>
    <property type="match status" value="1"/>
</dbReference>
<feature type="domain" description="Trafficking protein particle complex subunit 13 N-terminal" evidence="2">
    <location>
        <begin position="6"/>
        <end position="185"/>
    </location>
</feature>
<name>A0A0D7B7R2_9AGAR</name>